<protein>
    <submittedName>
        <fullName evidence="3">Protein conserved in bacteria</fullName>
    </submittedName>
</protein>
<organism evidence="3">
    <name type="scientific">Magnetospirillum gryphiswaldense</name>
    <dbReference type="NCBI Taxonomy" id="55518"/>
    <lineage>
        <taxon>Bacteria</taxon>
        <taxon>Pseudomonadati</taxon>
        <taxon>Pseudomonadota</taxon>
        <taxon>Alphaproteobacteria</taxon>
        <taxon>Rhodospirillales</taxon>
        <taxon>Rhodospirillaceae</taxon>
        <taxon>Magnetospirillum</taxon>
    </lineage>
</organism>
<evidence type="ECO:0000313" key="3">
    <source>
        <dbReference type="EMBL" id="CAM75153.1"/>
    </source>
</evidence>
<sequence>MALYIITCIDKPNALEVRLANRQAHLDFAKDWCDRMLVGGPLLSDDGEKMQGSMLILDVEDRAQVDEFIQNDPYGKAGLFESVTVRRYKKVLP</sequence>
<dbReference type="SUPFAM" id="SSF54909">
    <property type="entry name" value="Dimeric alpha+beta barrel"/>
    <property type="match status" value="1"/>
</dbReference>
<dbReference type="Pfam" id="PF03795">
    <property type="entry name" value="YCII"/>
    <property type="match status" value="1"/>
</dbReference>
<evidence type="ECO:0000259" key="2">
    <source>
        <dbReference type="Pfam" id="PF03795"/>
    </source>
</evidence>
<dbReference type="InterPro" id="IPR051807">
    <property type="entry name" value="Sec-metab_biosynth-assoc"/>
</dbReference>
<gene>
    <name evidence="3" type="ORF">MGR_0650</name>
</gene>
<dbReference type="PANTHER" id="PTHR33606:SF3">
    <property type="entry name" value="PROTEIN YCII"/>
    <property type="match status" value="1"/>
</dbReference>
<evidence type="ECO:0000256" key="1">
    <source>
        <dbReference type="ARBA" id="ARBA00007689"/>
    </source>
</evidence>
<dbReference type="PANTHER" id="PTHR33606">
    <property type="entry name" value="PROTEIN YCII"/>
    <property type="match status" value="1"/>
</dbReference>
<dbReference type="InterPro" id="IPR011008">
    <property type="entry name" value="Dimeric_a/b-barrel"/>
</dbReference>
<proteinExistence type="inferred from homology"/>
<accession>A4TWZ6</accession>
<dbReference type="RefSeq" id="WP_024082056.1">
    <property type="nucleotide sequence ID" value="NZ_CP027527.1"/>
</dbReference>
<dbReference type="AlphaFoldDB" id="A4TWZ6"/>
<dbReference type="InterPro" id="IPR005545">
    <property type="entry name" value="YCII"/>
</dbReference>
<dbReference type="EMBL" id="CU459003">
    <property type="protein sequence ID" value="CAM75153.1"/>
    <property type="molecule type" value="Genomic_DNA"/>
</dbReference>
<name>A4TWZ6_9PROT</name>
<dbReference type="Gene3D" id="3.30.70.1060">
    <property type="entry name" value="Dimeric alpha+beta barrel"/>
    <property type="match status" value="1"/>
</dbReference>
<feature type="domain" description="YCII-related" evidence="2">
    <location>
        <begin position="3"/>
        <end position="88"/>
    </location>
</feature>
<reference evidence="3" key="1">
    <citation type="journal article" date="2007" name="J. Bacteriol.">
        <title>Comparative genome analysis of four magnetotactic bacteria reveals a complex set of group-specific genes implicated in magnetosome biomineralization and function.</title>
        <authorList>
            <person name="Richter M."/>
            <person name="Kube M."/>
            <person name="Bazylinski D.A."/>
            <person name="Lombardot T."/>
            <person name="Gloeckner F.O."/>
            <person name="Reinhardt R."/>
            <person name="Schueler D."/>
        </authorList>
    </citation>
    <scope>NUCLEOTIDE SEQUENCE</scope>
    <source>
        <strain evidence="3">MSR-1</strain>
    </source>
</reference>
<comment type="similarity">
    <text evidence="1">Belongs to the YciI family.</text>
</comment>